<reference evidence="1 2" key="1">
    <citation type="journal article" date="2022" name="Nat. Ecol. Evol.">
        <title>A masculinizing supergene underlies an exaggerated male reproductive morph in a spider.</title>
        <authorList>
            <person name="Hendrickx F."/>
            <person name="De Corte Z."/>
            <person name="Sonet G."/>
            <person name="Van Belleghem S.M."/>
            <person name="Kostlbacher S."/>
            <person name="Vangestel C."/>
        </authorList>
    </citation>
    <scope>NUCLEOTIDE SEQUENCE [LARGE SCALE GENOMIC DNA]</scope>
    <source>
        <strain evidence="1">W744_W776</strain>
    </source>
</reference>
<dbReference type="AlphaFoldDB" id="A0AAV6UD22"/>
<evidence type="ECO:0000313" key="1">
    <source>
        <dbReference type="EMBL" id="KAG8181541.1"/>
    </source>
</evidence>
<sequence>MAALSTEMPIERGARLIEPDNSAPDAIEADRKADGDWARARHVTTSGRRCECRQAGFEWRRGVAVWGTRFCVPCHIYLRPTLHGWSLAEASDCKRTQDWKSHSPELCRVFTRTAHVVAAGAGSTGPLLLLASETLFRWFELYK</sequence>
<dbReference type="Proteomes" id="UP000827092">
    <property type="component" value="Unassembled WGS sequence"/>
</dbReference>
<evidence type="ECO:0000313" key="2">
    <source>
        <dbReference type="Proteomes" id="UP000827092"/>
    </source>
</evidence>
<comment type="caution">
    <text evidence="1">The sequence shown here is derived from an EMBL/GenBank/DDBJ whole genome shotgun (WGS) entry which is preliminary data.</text>
</comment>
<gene>
    <name evidence="1" type="ORF">JTE90_025187</name>
</gene>
<proteinExistence type="predicted"/>
<name>A0AAV6UD22_9ARAC</name>
<dbReference type="EMBL" id="JAFNEN010000508">
    <property type="protein sequence ID" value="KAG8181541.1"/>
    <property type="molecule type" value="Genomic_DNA"/>
</dbReference>
<organism evidence="1 2">
    <name type="scientific">Oedothorax gibbosus</name>
    <dbReference type="NCBI Taxonomy" id="931172"/>
    <lineage>
        <taxon>Eukaryota</taxon>
        <taxon>Metazoa</taxon>
        <taxon>Ecdysozoa</taxon>
        <taxon>Arthropoda</taxon>
        <taxon>Chelicerata</taxon>
        <taxon>Arachnida</taxon>
        <taxon>Araneae</taxon>
        <taxon>Araneomorphae</taxon>
        <taxon>Entelegynae</taxon>
        <taxon>Araneoidea</taxon>
        <taxon>Linyphiidae</taxon>
        <taxon>Erigoninae</taxon>
        <taxon>Oedothorax</taxon>
    </lineage>
</organism>
<keyword evidence="2" id="KW-1185">Reference proteome</keyword>
<protein>
    <submittedName>
        <fullName evidence="1">Uncharacterized protein</fullName>
    </submittedName>
</protein>
<accession>A0AAV6UD22</accession>